<accession>A0A2M4B0H0</accession>
<evidence type="ECO:0000256" key="1">
    <source>
        <dbReference type="SAM" id="SignalP"/>
    </source>
</evidence>
<dbReference type="AlphaFoldDB" id="A0A2M4B0H0"/>
<organism evidence="2">
    <name type="scientific">Anopheles triannulatus</name>
    <dbReference type="NCBI Taxonomy" id="58253"/>
    <lineage>
        <taxon>Eukaryota</taxon>
        <taxon>Metazoa</taxon>
        <taxon>Ecdysozoa</taxon>
        <taxon>Arthropoda</taxon>
        <taxon>Hexapoda</taxon>
        <taxon>Insecta</taxon>
        <taxon>Pterygota</taxon>
        <taxon>Neoptera</taxon>
        <taxon>Endopterygota</taxon>
        <taxon>Diptera</taxon>
        <taxon>Nematocera</taxon>
        <taxon>Culicoidea</taxon>
        <taxon>Culicidae</taxon>
        <taxon>Anophelinae</taxon>
        <taxon>Anopheles</taxon>
    </lineage>
</organism>
<feature type="chain" id="PRO_5014863075" evidence="1">
    <location>
        <begin position="34"/>
        <end position="102"/>
    </location>
</feature>
<proteinExistence type="predicted"/>
<feature type="signal peptide" evidence="1">
    <location>
        <begin position="1"/>
        <end position="33"/>
    </location>
</feature>
<keyword evidence="1" id="KW-0732">Signal</keyword>
<dbReference type="EMBL" id="GGFK01013220">
    <property type="protein sequence ID" value="MBW46541.1"/>
    <property type="molecule type" value="Transcribed_RNA"/>
</dbReference>
<sequence length="102" mass="10738">MSASSLWFNSTPSRSSWFSSFITLLFRSFTVSAGGPTGGVVTVICLPPIDSLRVASSPSMIFSRRFSSVCNHTSRASCVTLTVVVSVACSSVTICFVCSGVL</sequence>
<reference evidence="2" key="1">
    <citation type="submission" date="2018-01" db="EMBL/GenBank/DDBJ databases">
        <title>An insight into the sialome of Amazonian anophelines.</title>
        <authorList>
            <person name="Ribeiro J.M."/>
            <person name="Scarpassa V."/>
            <person name="Calvo E."/>
        </authorList>
    </citation>
    <scope>NUCLEOTIDE SEQUENCE</scope>
    <source>
        <tissue evidence="2">Salivary glands</tissue>
    </source>
</reference>
<evidence type="ECO:0000313" key="2">
    <source>
        <dbReference type="EMBL" id="MBW46541.1"/>
    </source>
</evidence>
<name>A0A2M4B0H0_9DIPT</name>
<protein>
    <submittedName>
        <fullName evidence="2">Putative secreted protein</fullName>
    </submittedName>
</protein>